<dbReference type="GO" id="GO:0006631">
    <property type="term" value="P:fatty acid metabolic process"/>
    <property type="evidence" value="ECO:0007669"/>
    <property type="project" value="TreeGrafter"/>
</dbReference>
<reference evidence="5 6" key="1">
    <citation type="journal article" date="2018" name="Elife">
        <title>Discovery and characterization of a prevalent human gut bacterial enzyme sufficient for the inactivation of a family of plant toxins.</title>
        <authorList>
            <person name="Koppel N."/>
            <person name="Bisanz J.E."/>
            <person name="Pandelia M.E."/>
            <person name="Turnbaugh P.J."/>
            <person name="Balskus E.P."/>
        </authorList>
    </citation>
    <scope>NUCLEOTIDE SEQUENCE [LARGE SCALE GENOMIC DNA]</scope>
    <source>
        <strain evidence="5 6">W1 BHI 6</strain>
    </source>
</reference>
<dbReference type="Pfam" id="PF13193">
    <property type="entry name" value="AMP-binding_C"/>
    <property type="match status" value="1"/>
</dbReference>
<evidence type="ECO:0000313" key="5">
    <source>
        <dbReference type="EMBL" id="RDB72066.1"/>
    </source>
</evidence>
<evidence type="ECO:0000259" key="4">
    <source>
        <dbReference type="Pfam" id="PF13193"/>
    </source>
</evidence>
<dbReference type="Gene3D" id="3.40.50.12780">
    <property type="entry name" value="N-terminal domain of ligase-like"/>
    <property type="match status" value="1"/>
</dbReference>
<dbReference type="AlphaFoldDB" id="A0A369N4E7"/>
<dbReference type="InterPro" id="IPR000873">
    <property type="entry name" value="AMP-dep_synth/lig_dom"/>
</dbReference>
<dbReference type="PANTHER" id="PTHR43201">
    <property type="entry name" value="ACYL-COA SYNTHETASE"/>
    <property type="match status" value="1"/>
</dbReference>
<name>A0A369N4E7_EGGLN</name>
<dbReference type="EMBL" id="PPTU01000005">
    <property type="protein sequence ID" value="RDB72066.1"/>
    <property type="molecule type" value="Genomic_DNA"/>
</dbReference>
<comment type="similarity">
    <text evidence="1">Belongs to the ATP-dependent AMP-binding enzyme family.</text>
</comment>
<dbReference type="SUPFAM" id="SSF56801">
    <property type="entry name" value="Acetyl-CoA synthetase-like"/>
    <property type="match status" value="1"/>
</dbReference>
<dbReference type="InterPro" id="IPR025110">
    <property type="entry name" value="AMP-bd_C"/>
</dbReference>
<dbReference type="InterPro" id="IPR045851">
    <property type="entry name" value="AMP-bd_C_sf"/>
</dbReference>
<feature type="domain" description="AMP-binding enzyme C-terminal" evidence="4">
    <location>
        <begin position="424"/>
        <end position="500"/>
    </location>
</feature>
<dbReference type="PANTHER" id="PTHR43201:SF5">
    <property type="entry name" value="MEDIUM-CHAIN ACYL-COA LIGASE ACSF2, MITOCHONDRIAL"/>
    <property type="match status" value="1"/>
</dbReference>
<protein>
    <submittedName>
        <fullName evidence="5">AMP-dependent synthetase</fullName>
    </submittedName>
</protein>
<gene>
    <name evidence="5" type="ORF">C1875_05095</name>
</gene>
<keyword evidence="2" id="KW-0436">Ligase</keyword>
<organism evidence="5 6">
    <name type="scientific">Eggerthella lenta</name>
    <name type="common">Eubacterium lentum</name>
    <dbReference type="NCBI Taxonomy" id="84112"/>
    <lineage>
        <taxon>Bacteria</taxon>
        <taxon>Bacillati</taxon>
        <taxon>Actinomycetota</taxon>
        <taxon>Coriobacteriia</taxon>
        <taxon>Eggerthellales</taxon>
        <taxon>Eggerthellaceae</taxon>
        <taxon>Eggerthella</taxon>
    </lineage>
</organism>
<dbReference type="Proteomes" id="UP000253970">
    <property type="component" value="Unassembled WGS sequence"/>
</dbReference>
<dbReference type="GO" id="GO:0031956">
    <property type="term" value="F:medium-chain fatty acid-CoA ligase activity"/>
    <property type="evidence" value="ECO:0007669"/>
    <property type="project" value="TreeGrafter"/>
</dbReference>
<evidence type="ECO:0000256" key="1">
    <source>
        <dbReference type="ARBA" id="ARBA00006432"/>
    </source>
</evidence>
<accession>A0A369N4E7</accession>
<evidence type="ECO:0000313" key="6">
    <source>
        <dbReference type="Proteomes" id="UP000253970"/>
    </source>
</evidence>
<comment type="caution">
    <text evidence="5">The sequence shown here is derived from an EMBL/GenBank/DDBJ whole genome shotgun (WGS) entry which is preliminary data.</text>
</comment>
<proteinExistence type="inferred from homology"/>
<evidence type="ECO:0000256" key="2">
    <source>
        <dbReference type="ARBA" id="ARBA00022598"/>
    </source>
</evidence>
<sequence>MLLQKEVSNAMDRCDGIPIDRVAFSKQLQQLAEKWGDETALVDVSRDGSERALSRRELFEAIEKVACHLNDRNVQQGDYVVIALPNGYENVVATLAAWQLGACCVFMSPKGTDEERNHIHALFERKLLISTWDCDDEDCISQQDVRNWIRGEFPHGAEILPFFACEPSRAIPTGGSSGKPKLVVQKVRPAYCEMDLSAWTAMTGQTPWSKQLIPGSLFHNLYSNATYIGLFFGQTVYLMERFDEGQALELIEKHGIQFIGLAPTMMDRMMRHPSFQTRNLESLEAVFHSGGPCPDKVKLAWIERVGARKVYEMYGETEMIASTFIRGEEWLQHRGSVGRPFGCELQIRDEEGRALPCGEVGEIFGKPAMGLSAKYVGPQSIKSEEDGFFSVGDLGWLDEEGFLYISDRRSDMIVTGGKNVYTAEVENAIFDYPGISDAVVIGIPDQQWGLRVHAILEIEGAESEFSTDGLKEFLHTKLSGYKCPKTYEIVQDMPRNEMGKIRRRELIEQRVSSLSEREPGTKA</sequence>
<dbReference type="Gene3D" id="3.30.300.30">
    <property type="match status" value="1"/>
</dbReference>
<dbReference type="InterPro" id="IPR042099">
    <property type="entry name" value="ANL_N_sf"/>
</dbReference>
<feature type="domain" description="AMP-dependent synthetase/ligase" evidence="3">
    <location>
        <begin position="29"/>
        <end position="364"/>
    </location>
</feature>
<evidence type="ECO:0000259" key="3">
    <source>
        <dbReference type="Pfam" id="PF00501"/>
    </source>
</evidence>
<dbReference type="Pfam" id="PF00501">
    <property type="entry name" value="AMP-binding"/>
    <property type="match status" value="1"/>
</dbReference>